<name>A0A6C0ARA3_9ZZZZ</name>
<dbReference type="AlphaFoldDB" id="A0A6C0ARA3"/>
<sequence>MAIHTSAIFYRRGIPNYYNNFAFVAQANNTIPAPLTLYIKNFNFYNRNITAFTSGRQTLPWRN</sequence>
<dbReference type="EMBL" id="MN740763">
    <property type="protein sequence ID" value="QHS82126.1"/>
    <property type="molecule type" value="Genomic_DNA"/>
</dbReference>
<proteinExistence type="predicted"/>
<reference evidence="1" key="1">
    <citation type="journal article" date="2020" name="Nature">
        <title>Giant virus diversity and host interactions through global metagenomics.</title>
        <authorList>
            <person name="Schulz F."/>
            <person name="Roux S."/>
            <person name="Paez-Espino D."/>
            <person name="Jungbluth S."/>
            <person name="Walsh D.A."/>
            <person name="Denef V.J."/>
            <person name="McMahon K.D."/>
            <person name="Konstantinidis K.T."/>
            <person name="Eloe-Fadrosh E.A."/>
            <person name="Kyrpides N.C."/>
            <person name="Woyke T."/>
        </authorList>
    </citation>
    <scope>NUCLEOTIDE SEQUENCE</scope>
    <source>
        <strain evidence="1">GVMAG-S-1101165-79</strain>
    </source>
</reference>
<evidence type="ECO:0000313" key="1">
    <source>
        <dbReference type="EMBL" id="QHS82126.1"/>
    </source>
</evidence>
<organism evidence="1">
    <name type="scientific">viral metagenome</name>
    <dbReference type="NCBI Taxonomy" id="1070528"/>
    <lineage>
        <taxon>unclassified sequences</taxon>
        <taxon>metagenomes</taxon>
        <taxon>organismal metagenomes</taxon>
    </lineage>
</organism>
<accession>A0A6C0ARA3</accession>
<protein>
    <submittedName>
        <fullName evidence="1">Uncharacterized protein</fullName>
    </submittedName>
</protein>